<comment type="similarity">
    <text evidence="1">Belongs to the Iojap/RsfS family.</text>
</comment>
<name>A0A382S2B1_9ZZZZ</name>
<organism evidence="2">
    <name type="scientific">marine metagenome</name>
    <dbReference type="NCBI Taxonomy" id="408172"/>
    <lineage>
        <taxon>unclassified sequences</taxon>
        <taxon>metagenomes</taxon>
        <taxon>ecological metagenomes</taxon>
    </lineage>
</organism>
<reference evidence="2" key="1">
    <citation type="submission" date="2018-05" db="EMBL/GenBank/DDBJ databases">
        <authorList>
            <person name="Lanie J.A."/>
            <person name="Ng W.-L."/>
            <person name="Kazmierczak K.M."/>
            <person name="Andrzejewski T.M."/>
            <person name="Davidsen T.M."/>
            <person name="Wayne K.J."/>
            <person name="Tettelin H."/>
            <person name="Glass J.I."/>
            <person name="Rusch D."/>
            <person name="Podicherti R."/>
            <person name="Tsui H.-C.T."/>
            <person name="Winkler M.E."/>
        </authorList>
    </citation>
    <scope>NUCLEOTIDE SEQUENCE</scope>
</reference>
<dbReference type="SUPFAM" id="SSF81301">
    <property type="entry name" value="Nucleotidyltransferase"/>
    <property type="match status" value="1"/>
</dbReference>
<dbReference type="AlphaFoldDB" id="A0A382S2B1"/>
<evidence type="ECO:0000256" key="1">
    <source>
        <dbReference type="ARBA" id="ARBA00010574"/>
    </source>
</evidence>
<dbReference type="InterPro" id="IPR043519">
    <property type="entry name" value="NT_sf"/>
</dbReference>
<gene>
    <name evidence="2" type="ORF">METZ01_LOCUS356122</name>
</gene>
<dbReference type="Gene3D" id="3.30.460.10">
    <property type="entry name" value="Beta Polymerase, domain 2"/>
    <property type="match status" value="1"/>
</dbReference>
<proteinExistence type="inferred from homology"/>
<sequence>MSDYILIASGRSRRQVSALADKLIQTVKENKFETLGVEGKNEGEWVLVDLGDIIVHIMHPSSREYYQLEKLWGK</sequence>
<accession>A0A382S2B1</accession>
<dbReference type="PANTHER" id="PTHR21043">
    <property type="entry name" value="IOJAP SUPERFAMILY ORTHOLOG"/>
    <property type="match status" value="1"/>
</dbReference>
<dbReference type="PANTHER" id="PTHR21043:SF0">
    <property type="entry name" value="MITOCHONDRIAL ASSEMBLY OF RIBOSOMAL LARGE SUBUNIT PROTEIN 1"/>
    <property type="match status" value="1"/>
</dbReference>
<dbReference type="GO" id="GO:0090071">
    <property type="term" value="P:negative regulation of ribosome biogenesis"/>
    <property type="evidence" value="ECO:0007669"/>
    <property type="project" value="TreeGrafter"/>
</dbReference>
<dbReference type="NCBIfam" id="TIGR00090">
    <property type="entry name" value="rsfS_iojap_ybeB"/>
    <property type="match status" value="1"/>
</dbReference>
<protein>
    <recommendedName>
        <fullName evidence="3">Ribosome silencing factor</fullName>
    </recommendedName>
</protein>
<evidence type="ECO:0008006" key="3">
    <source>
        <dbReference type="Google" id="ProtNLM"/>
    </source>
</evidence>
<dbReference type="Pfam" id="PF02410">
    <property type="entry name" value="RsfS"/>
    <property type="match status" value="1"/>
</dbReference>
<dbReference type="GO" id="GO:0017148">
    <property type="term" value="P:negative regulation of translation"/>
    <property type="evidence" value="ECO:0007669"/>
    <property type="project" value="TreeGrafter"/>
</dbReference>
<dbReference type="GO" id="GO:0043023">
    <property type="term" value="F:ribosomal large subunit binding"/>
    <property type="evidence" value="ECO:0007669"/>
    <property type="project" value="TreeGrafter"/>
</dbReference>
<dbReference type="InterPro" id="IPR004394">
    <property type="entry name" value="Iojap/RsfS/C7orf30"/>
</dbReference>
<evidence type="ECO:0000313" key="2">
    <source>
        <dbReference type="EMBL" id="SVD03268.1"/>
    </source>
</evidence>
<dbReference type="EMBL" id="UINC01125442">
    <property type="protein sequence ID" value="SVD03268.1"/>
    <property type="molecule type" value="Genomic_DNA"/>
</dbReference>